<proteinExistence type="predicted"/>
<dbReference type="EMBL" id="JABSTQ010009056">
    <property type="protein sequence ID" value="KAG0433475.1"/>
    <property type="molecule type" value="Genomic_DNA"/>
</dbReference>
<accession>A0AC60QH64</accession>
<evidence type="ECO:0000313" key="1">
    <source>
        <dbReference type="EMBL" id="KAG0433475.1"/>
    </source>
</evidence>
<sequence length="68" mass="7105">MLSVPAEECSGSDVCCEGLACAPMFVDEQNKNAFYGNCLASPAAAAPKTPRPVHPVLRNRDAAVTPSQ</sequence>
<name>A0AC60QH64_IXOPE</name>
<keyword evidence="2" id="KW-1185">Reference proteome</keyword>
<protein>
    <submittedName>
        <fullName evidence="1">Uncharacterized protein</fullName>
    </submittedName>
</protein>
<evidence type="ECO:0000313" key="2">
    <source>
        <dbReference type="Proteomes" id="UP000805193"/>
    </source>
</evidence>
<organism evidence="1 2">
    <name type="scientific">Ixodes persulcatus</name>
    <name type="common">Taiga tick</name>
    <dbReference type="NCBI Taxonomy" id="34615"/>
    <lineage>
        <taxon>Eukaryota</taxon>
        <taxon>Metazoa</taxon>
        <taxon>Ecdysozoa</taxon>
        <taxon>Arthropoda</taxon>
        <taxon>Chelicerata</taxon>
        <taxon>Arachnida</taxon>
        <taxon>Acari</taxon>
        <taxon>Parasitiformes</taxon>
        <taxon>Ixodida</taxon>
        <taxon>Ixodoidea</taxon>
        <taxon>Ixodidae</taxon>
        <taxon>Ixodinae</taxon>
        <taxon>Ixodes</taxon>
    </lineage>
</organism>
<comment type="caution">
    <text evidence="1">The sequence shown here is derived from an EMBL/GenBank/DDBJ whole genome shotgun (WGS) entry which is preliminary data.</text>
</comment>
<gene>
    <name evidence="1" type="ORF">HPB47_019886</name>
</gene>
<dbReference type="Proteomes" id="UP000805193">
    <property type="component" value="Unassembled WGS sequence"/>
</dbReference>
<reference evidence="1 2" key="1">
    <citation type="journal article" date="2020" name="Cell">
        <title>Large-Scale Comparative Analyses of Tick Genomes Elucidate Their Genetic Diversity and Vector Capacities.</title>
        <authorList>
            <consortium name="Tick Genome and Microbiome Consortium (TIGMIC)"/>
            <person name="Jia N."/>
            <person name="Wang J."/>
            <person name="Shi W."/>
            <person name="Du L."/>
            <person name="Sun Y."/>
            <person name="Zhan W."/>
            <person name="Jiang J.F."/>
            <person name="Wang Q."/>
            <person name="Zhang B."/>
            <person name="Ji P."/>
            <person name="Bell-Sakyi L."/>
            <person name="Cui X.M."/>
            <person name="Yuan T.T."/>
            <person name="Jiang B.G."/>
            <person name="Yang W.F."/>
            <person name="Lam T.T."/>
            <person name="Chang Q.C."/>
            <person name="Ding S.J."/>
            <person name="Wang X.J."/>
            <person name="Zhu J.G."/>
            <person name="Ruan X.D."/>
            <person name="Zhao L."/>
            <person name="Wei J.T."/>
            <person name="Ye R.Z."/>
            <person name="Que T.C."/>
            <person name="Du C.H."/>
            <person name="Zhou Y.H."/>
            <person name="Cheng J.X."/>
            <person name="Dai P.F."/>
            <person name="Guo W.B."/>
            <person name="Han X.H."/>
            <person name="Huang E.J."/>
            <person name="Li L.F."/>
            <person name="Wei W."/>
            <person name="Gao Y.C."/>
            <person name="Liu J.Z."/>
            <person name="Shao H.Z."/>
            <person name="Wang X."/>
            <person name="Wang C.C."/>
            <person name="Yang T.C."/>
            <person name="Huo Q.B."/>
            <person name="Li W."/>
            <person name="Chen H.Y."/>
            <person name="Chen S.E."/>
            <person name="Zhou L.G."/>
            <person name="Ni X.B."/>
            <person name="Tian J.H."/>
            <person name="Sheng Y."/>
            <person name="Liu T."/>
            <person name="Pan Y.S."/>
            <person name="Xia L.Y."/>
            <person name="Li J."/>
            <person name="Zhao F."/>
            <person name="Cao W.C."/>
        </authorList>
    </citation>
    <scope>NUCLEOTIDE SEQUENCE [LARGE SCALE GENOMIC DNA]</scope>
    <source>
        <strain evidence="1">Iper-2018</strain>
    </source>
</reference>